<dbReference type="OrthoDB" id="9984784at2759"/>
<evidence type="ECO:0000256" key="2">
    <source>
        <dbReference type="ARBA" id="ARBA00023043"/>
    </source>
</evidence>
<keyword evidence="1" id="KW-0677">Repeat</keyword>
<evidence type="ECO:0000256" key="1">
    <source>
        <dbReference type="ARBA" id="ARBA00022737"/>
    </source>
</evidence>
<reference evidence="6" key="1">
    <citation type="submission" date="2012-12" db="EMBL/GenBank/DDBJ databases">
        <authorList>
            <person name="Hellsten U."/>
            <person name="Grimwood J."/>
            <person name="Chapman J.A."/>
            <person name="Shapiro H."/>
            <person name="Aerts A."/>
            <person name="Otillar R.P."/>
            <person name="Terry A.Y."/>
            <person name="Boore J.L."/>
            <person name="Simakov O."/>
            <person name="Marletaz F."/>
            <person name="Cho S.-J."/>
            <person name="Edsinger-Gonzales E."/>
            <person name="Havlak P."/>
            <person name="Kuo D.-H."/>
            <person name="Larsson T."/>
            <person name="Lv J."/>
            <person name="Arendt D."/>
            <person name="Savage R."/>
            <person name="Osoegawa K."/>
            <person name="de Jong P."/>
            <person name="Lindberg D.R."/>
            <person name="Seaver E.C."/>
            <person name="Weisblat D.A."/>
            <person name="Putnam N.H."/>
            <person name="Grigoriev I.V."/>
            <person name="Rokhsar D.S."/>
        </authorList>
    </citation>
    <scope>NUCLEOTIDE SEQUENCE</scope>
    <source>
        <strain evidence="6">I ESC-2004</strain>
    </source>
</reference>
<dbReference type="STRING" id="283909.R7UNQ0"/>
<feature type="non-terminal residue" evidence="4">
    <location>
        <position position="1"/>
    </location>
</feature>
<dbReference type="InterPro" id="IPR036770">
    <property type="entry name" value="Ankyrin_rpt-contain_sf"/>
</dbReference>
<gene>
    <name evidence="4" type="ORF">CAPTEDRAFT_39133</name>
</gene>
<evidence type="ECO:0000256" key="3">
    <source>
        <dbReference type="PROSITE-ProRule" id="PRU00023"/>
    </source>
</evidence>
<evidence type="ECO:0000313" key="6">
    <source>
        <dbReference type="Proteomes" id="UP000014760"/>
    </source>
</evidence>
<dbReference type="InterPro" id="IPR002110">
    <property type="entry name" value="Ankyrin_rpt"/>
</dbReference>
<reference evidence="5" key="3">
    <citation type="submission" date="2015-06" db="UniProtKB">
        <authorList>
            <consortium name="EnsemblMetazoa"/>
        </authorList>
    </citation>
    <scope>IDENTIFICATION</scope>
</reference>
<dbReference type="EMBL" id="KB299568">
    <property type="protein sequence ID" value="ELU07855.1"/>
    <property type="molecule type" value="Genomic_DNA"/>
</dbReference>
<protein>
    <submittedName>
        <fullName evidence="4 5">Uncharacterized protein</fullName>
    </submittedName>
</protein>
<sequence length="147" mass="16721">IDLFSRYVDVNITSKWDETSEKAALHVAATKGHIETVRFLVERFGADVNIHDSCEQTPLHSLLLQRHDHRRMRRKEDFEGIAEFLMAKGVCIDHQNTNGDTALHFAAKNQFQRIAEMLLLSGQDAAIKNKAGFTPRDVISDFDVQTK</sequence>
<dbReference type="Pfam" id="PF12796">
    <property type="entry name" value="Ank_2"/>
    <property type="match status" value="1"/>
</dbReference>
<proteinExistence type="predicted"/>
<keyword evidence="6" id="KW-1185">Reference proteome</keyword>
<name>R7UNQ0_CAPTE</name>
<feature type="non-terminal residue" evidence="4">
    <location>
        <position position="147"/>
    </location>
</feature>
<dbReference type="PROSITE" id="PS50088">
    <property type="entry name" value="ANK_REPEAT"/>
    <property type="match status" value="2"/>
</dbReference>
<dbReference type="PANTHER" id="PTHR24198">
    <property type="entry name" value="ANKYRIN REPEAT AND PROTEIN KINASE DOMAIN-CONTAINING PROTEIN"/>
    <property type="match status" value="1"/>
</dbReference>
<evidence type="ECO:0000313" key="5">
    <source>
        <dbReference type="EnsemblMetazoa" id="CapteP39133"/>
    </source>
</evidence>
<accession>R7UNQ0</accession>
<evidence type="ECO:0000313" key="4">
    <source>
        <dbReference type="EMBL" id="ELU07855.1"/>
    </source>
</evidence>
<dbReference type="Gene3D" id="1.25.40.20">
    <property type="entry name" value="Ankyrin repeat-containing domain"/>
    <property type="match status" value="2"/>
</dbReference>
<reference evidence="4 6" key="2">
    <citation type="journal article" date="2013" name="Nature">
        <title>Insights into bilaterian evolution from three spiralian genomes.</title>
        <authorList>
            <person name="Simakov O."/>
            <person name="Marletaz F."/>
            <person name="Cho S.J."/>
            <person name="Edsinger-Gonzales E."/>
            <person name="Havlak P."/>
            <person name="Hellsten U."/>
            <person name="Kuo D.H."/>
            <person name="Larsson T."/>
            <person name="Lv J."/>
            <person name="Arendt D."/>
            <person name="Savage R."/>
            <person name="Osoegawa K."/>
            <person name="de Jong P."/>
            <person name="Grimwood J."/>
            <person name="Chapman J.A."/>
            <person name="Shapiro H."/>
            <person name="Aerts A."/>
            <person name="Otillar R.P."/>
            <person name="Terry A.Y."/>
            <person name="Boore J.L."/>
            <person name="Grigoriev I.V."/>
            <person name="Lindberg D.R."/>
            <person name="Seaver E.C."/>
            <person name="Weisblat D.A."/>
            <person name="Putnam N.H."/>
            <person name="Rokhsar D.S."/>
        </authorList>
    </citation>
    <scope>NUCLEOTIDE SEQUENCE</scope>
    <source>
        <strain evidence="4 6">I ESC-2004</strain>
    </source>
</reference>
<feature type="repeat" description="ANK" evidence="3">
    <location>
        <begin position="98"/>
        <end position="130"/>
    </location>
</feature>
<organism evidence="4">
    <name type="scientific">Capitella teleta</name>
    <name type="common">Polychaete worm</name>
    <dbReference type="NCBI Taxonomy" id="283909"/>
    <lineage>
        <taxon>Eukaryota</taxon>
        <taxon>Metazoa</taxon>
        <taxon>Spiralia</taxon>
        <taxon>Lophotrochozoa</taxon>
        <taxon>Annelida</taxon>
        <taxon>Polychaeta</taxon>
        <taxon>Sedentaria</taxon>
        <taxon>Scolecida</taxon>
        <taxon>Capitellidae</taxon>
        <taxon>Capitella</taxon>
    </lineage>
</organism>
<dbReference type="Proteomes" id="UP000014760">
    <property type="component" value="Unassembled WGS sequence"/>
</dbReference>
<dbReference type="EMBL" id="AMQN01006935">
    <property type="status" value="NOT_ANNOTATED_CDS"/>
    <property type="molecule type" value="Genomic_DNA"/>
</dbReference>
<dbReference type="PROSITE" id="PS50297">
    <property type="entry name" value="ANK_REP_REGION"/>
    <property type="match status" value="2"/>
</dbReference>
<dbReference type="EnsemblMetazoa" id="CapteT39133">
    <property type="protein sequence ID" value="CapteP39133"/>
    <property type="gene ID" value="CapteG39133"/>
</dbReference>
<keyword evidence="2 3" id="KW-0040">ANK repeat</keyword>
<dbReference type="SMART" id="SM00248">
    <property type="entry name" value="ANK"/>
    <property type="match status" value="2"/>
</dbReference>
<dbReference type="AlphaFoldDB" id="R7UNQ0"/>
<dbReference type="SUPFAM" id="SSF48403">
    <property type="entry name" value="Ankyrin repeat"/>
    <property type="match status" value="1"/>
</dbReference>
<feature type="repeat" description="ANK" evidence="3">
    <location>
        <begin position="20"/>
        <end position="53"/>
    </location>
</feature>
<dbReference type="PANTHER" id="PTHR24198:SF165">
    <property type="entry name" value="ANKYRIN REPEAT-CONTAINING PROTEIN-RELATED"/>
    <property type="match status" value="1"/>
</dbReference>
<dbReference type="HOGENOM" id="CLU_000134_18_9_1"/>